<dbReference type="Gene3D" id="3.40.50.300">
    <property type="entry name" value="P-loop containing nucleotide triphosphate hydrolases"/>
    <property type="match status" value="1"/>
</dbReference>
<evidence type="ECO:0000256" key="4">
    <source>
        <dbReference type="ARBA" id="ARBA00022840"/>
    </source>
</evidence>
<keyword evidence="2" id="KW-0813">Transport</keyword>
<dbReference type="CDD" id="cd03214">
    <property type="entry name" value="ABC_Iron-Siderophores_B12_Hemin"/>
    <property type="match status" value="1"/>
</dbReference>
<evidence type="ECO:0000256" key="1">
    <source>
        <dbReference type="ARBA" id="ARBA00005417"/>
    </source>
</evidence>
<dbReference type="SUPFAM" id="SSF52540">
    <property type="entry name" value="P-loop containing nucleoside triphosphate hydrolases"/>
    <property type="match status" value="1"/>
</dbReference>
<evidence type="ECO:0000256" key="3">
    <source>
        <dbReference type="ARBA" id="ARBA00022741"/>
    </source>
</evidence>
<name>C5S0N2_9PAST</name>
<sequence length="261" mass="29165">MLKIEQLCYSHQQTPLLNHIHLHLQKGELLTLLGANGAGKSTLLNCISGLLPLQKGQILIENRPLATLSTKEIAQKIAYVSQSAPQTYQYSVRDYVALGRAAYLGMFEKPNEADFALVEQALATLNIQHLADKTYMLASGGEKQLINIAKVLVQQPQIILFDEPTSALDYGNTLKTLSLIRTLAEQQFTIIMTTHNPDHPLLLHQSLPHSKTAILDRQGHLMVGNTAEMITEPHLKQLYQMDLRLVQVSELDRHLCAIQHL</sequence>
<dbReference type="InterPro" id="IPR003593">
    <property type="entry name" value="AAA+_ATPase"/>
</dbReference>
<evidence type="ECO:0000256" key="2">
    <source>
        <dbReference type="ARBA" id="ARBA00022448"/>
    </source>
</evidence>
<organism evidence="6 7">
    <name type="scientific">Actinobacillus minor NM305</name>
    <dbReference type="NCBI Taxonomy" id="637911"/>
    <lineage>
        <taxon>Bacteria</taxon>
        <taxon>Pseudomonadati</taxon>
        <taxon>Pseudomonadota</taxon>
        <taxon>Gammaproteobacteria</taxon>
        <taxon>Pasteurellales</taxon>
        <taxon>Pasteurellaceae</taxon>
        <taxon>Actinobacillus</taxon>
    </lineage>
</organism>
<accession>C5S0N2</accession>
<dbReference type="InterPro" id="IPR027417">
    <property type="entry name" value="P-loop_NTPase"/>
</dbReference>
<dbReference type="GO" id="GO:0005524">
    <property type="term" value="F:ATP binding"/>
    <property type="evidence" value="ECO:0007669"/>
    <property type="project" value="UniProtKB-KW"/>
</dbReference>
<comment type="caution">
    <text evidence="6">The sequence shown here is derived from an EMBL/GenBank/DDBJ whole genome shotgun (WGS) entry which is preliminary data.</text>
</comment>
<dbReference type="Proteomes" id="UP000005532">
    <property type="component" value="Unassembled WGS sequence"/>
</dbReference>
<dbReference type="PANTHER" id="PTHR42794:SF2">
    <property type="entry name" value="ABC TRANSPORTER ATP-BINDING PROTEIN"/>
    <property type="match status" value="1"/>
</dbReference>
<dbReference type="Pfam" id="PF00005">
    <property type="entry name" value="ABC_tran"/>
    <property type="match status" value="1"/>
</dbReference>
<evidence type="ECO:0000313" key="6">
    <source>
        <dbReference type="EMBL" id="EER47465.1"/>
    </source>
</evidence>
<dbReference type="OrthoDB" id="5292475at2"/>
<comment type="similarity">
    <text evidence="1">Belongs to the ABC transporter superfamily.</text>
</comment>
<feature type="domain" description="ABC transporter" evidence="5">
    <location>
        <begin position="2"/>
        <end position="251"/>
    </location>
</feature>
<dbReference type="PANTHER" id="PTHR42794">
    <property type="entry name" value="HEMIN IMPORT ATP-BINDING PROTEIN HMUV"/>
    <property type="match status" value="1"/>
</dbReference>
<dbReference type="eggNOG" id="COG1120">
    <property type="taxonomic scope" value="Bacteria"/>
</dbReference>
<dbReference type="SMART" id="SM00382">
    <property type="entry name" value="AAA"/>
    <property type="match status" value="1"/>
</dbReference>
<dbReference type="PROSITE" id="PS50893">
    <property type="entry name" value="ABC_TRANSPORTER_2"/>
    <property type="match status" value="1"/>
</dbReference>
<dbReference type="GO" id="GO:0016887">
    <property type="term" value="F:ATP hydrolysis activity"/>
    <property type="evidence" value="ECO:0007669"/>
    <property type="project" value="InterPro"/>
</dbReference>
<dbReference type="EMBL" id="ACQL01000069">
    <property type="protein sequence ID" value="EER47465.1"/>
    <property type="molecule type" value="Genomic_DNA"/>
</dbReference>
<dbReference type="RefSeq" id="WP_005823238.1">
    <property type="nucleotide sequence ID" value="NZ_ACQL01000069.1"/>
</dbReference>
<proteinExistence type="inferred from homology"/>
<gene>
    <name evidence="6" type="ORF">AM305_07288</name>
</gene>
<protein>
    <recommendedName>
        <fullName evidence="5">ABC transporter domain-containing protein</fullName>
    </recommendedName>
</protein>
<keyword evidence="4" id="KW-0067">ATP-binding</keyword>
<evidence type="ECO:0000259" key="5">
    <source>
        <dbReference type="PROSITE" id="PS50893"/>
    </source>
</evidence>
<reference evidence="6 7" key="1">
    <citation type="journal article" date="2010" name="Vet. Microbiol.">
        <title>Production of haemolysins by strains of the Actinobacillus minor/porcitonsillarum complex.</title>
        <authorList>
            <person name="Arya G."/>
            <person name="Niven D.F."/>
        </authorList>
    </citation>
    <scope>NUCLEOTIDE SEQUENCE [LARGE SCALE GENOMIC DNA]</scope>
    <source>
        <strain evidence="6 7">NM305</strain>
    </source>
</reference>
<dbReference type="FunFam" id="3.40.50.300:FF:000134">
    <property type="entry name" value="Iron-enterobactin ABC transporter ATP-binding protein"/>
    <property type="match status" value="1"/>
</dbReference>
<dbReference type="InterPro" id="IPR003439">
    <property type="entry name" value="ABC_transporter-like_ATP-bd"/>
</dbReference>
<keyword evidence="3" id="KW-0547">Nucleotide-binding</keyword>
<evidence type="ECO:0000313" key="7">
    <source>
        <dbReference type="Proteomes" id="UP000005532"/>
    </source>
</evidence>
<dbReference type="AlphaFoldDB" id="C5S0N2"/>